<proteinExistence type="predicted"/>
<reference evidence="4 5" key="1">
    <citation type="submission" date="2016-11" db="EMBL/GenBank/DDBJ databases">
        <title>Paenibacillus species isolates.</title>
        <authorList>
            <person name="Beno S.M."/>
        </authorList>
    </citation>
    <scope>NUCLEOTIDE SEQUENCE [LARGE SCALE GENOMIC DNA]</scope>
    <source>
        <strain evidence="4 5">FSL F4-0100</strain>
    </source>
</reference>
<dbReference type="InterPro" id="IPR050624">
    <property type="entry name" value="HTH-type_Tx_Regulator"/>
</dbReference>
<dbReference type="InterPro" id="IPR009057">
    <property type="entry name" value="Homeodomain-like_sf"/>
</dbReference>
<evidence type="ECO:0000259" key="3">
    <source>
        <dbReference type="PROSITE" id="PS50977"/>
    </source>
</evidence>
<dbReference type="AlphaFoldDB" id="A0A1R1AZ64"/>
<dbReference type="PROSITE" id="PS50977">
    <property type="entry name" value="HTH_TETR_2"/>
    <property type="match status" value="1"/>
</dbReference>
<organism evidence="4 5">
    <name type="scientific">Paenibacillus lautus</name>
    <name type="common">Bacillus lautus</name>
    <dbReference type="NCBI Taxonomy" id="1401"/>
    <lineage>
        <taxon>Bacteria</taxon>
        <taxon>Bacillati</taxon>
        <taxon>Bacillota</taxon>
        <taxon>Bacilli</taxon>
        <taxon>Bacillales</taxon>
        <taxon>Paenibacillaceae</taxon>
        <taxon>Paenibacillus</taxon>
    </lineage>
</organism>
<dbReference type="Pfam" id="PF14278">
    <property type="entry name" value="TetR_C_8"/>
    <property type="match status" value="1"/>
</dbReference>
<feature type="DNA-binding region" description="H-T-H motif" evidence="2">
    <location>
        <begin position="33"/>
        <end position="52"/>
    </location>
</feature>
<dbReference type="Pfam" id="PF00440">
    <property type="entry name" value="TetR_N"/>
    <property type="match status" value="1"/>
</dbReference>
<dbReference type="EMBL" id="MRTF01000006">
    <property type="protein sequence ID" value="OME91362.1"/>
    <property type="molecule type" value="Genomic_DNA"/>
</dbReference>
<evidence type="ECO:0000313" key="5">
    <source>
        <dbReference type="Proteomes" id="UP000187074"/>
    </source>
</evidence>
<dbReference type="OrthoDB" id="9810250at2"/>
<keyword evidence="1 2" id="KW-0238">DNA-binding</keyword>
<dbReference type="PANTHER" id="PTHR43479:SF7">
    <property type="entry name" value="TETR-FAMILY TRANSCRIPTIONAL REGULATOR"/>
    <property type="match status" value="1"/>
</dbReference>
<gene>
    <name evidence="4" type="ORF">BK123_18030</name>
</gene>
<evidence type="ECO:0000256" key="2">
    <source>
        <dbReference type="PROSITE-ProRule" id="PRU00335"/>
    </source>
</evidence>
<evidence type="ECO:0000256" key="1">
    <source>
        <dbReference type="ARBA" id="ARBA00023125"/>
    </source>
</evidence>
<dbReference type="RefSeq" id="WP_076323757.1">
    <property type="nucleotide sequence ID" value="NZ_MRTF01000006.1"/>
</dbReference>
<feature type="domain" description="HTH tetR-type" evidence="3">
    <location>
        <begin position="10"/>
        <end position="70"/>
    </location>
</feature>
<name>A0A1R1AZ64_PAELA</name>
<protein>
    <submittedName>
        <fullName evidence="4">TetR family transcriptional regulator</fullName>
    </submittedName>
</protein>
<dbReference type="InterPro" id="IPR039532">
    <property type="entry name" value="TetR_C_Firmicutes"/>
</dbReference>
<dbReference type="InterPro" id="IPR001647">
    <property type="entry name" value="HTH_TetR"/>
</dbReference>
<sequence>MTKKTDRRQIRTNQLLRQTLFELMDEKSISAITVTDIANRANINRGTFYLHYRDVPDMLDKIKEEVLQKIENIVIHIDPRDSRDYAEKGEPYPASEQIFEELILHAAFFRAIVGPNGDISFVRQFREFMKEHMFAKHAFRMPAGENQIIPSDYLIAYMTSANIGLVIHWIESGMNKSAREMAIMMTQLLNYGPLITSGIIQKQ</sequence>
<dbReference type="SUPFAM" id="SSF46689">
    <property type="entry name" value="Homeodomain-like"/>
    <property type="match status" value="1"/>
</dbReference>
<dbReference type="Gene3D" id="1.10.357.10">
    <property type="entry name" value="Tetracycline Repressor, domain 2"/>
    <property type="match status" value="1"/>
</dbReference>
<dbReference type="STRING" id="1401.BK123_18030"/>
<comment type="caution">
    <text evidence="4">The sequence shown here is derived from an EMBL/GenBank/DDBJ whole genome shotgun (WGS) entry which is preliminary data.</text>
</comment>
<dbReference type="PANTHER" id="PTHR43479">
    <property type="entry name" value="ACREF/ENVCD OPERON REPRESSOR-RELATED"/>
    <property type="match status" value="1"/>
</dbReference>
<dbReference type="Proteomes" id="UP000187074">
    <property type="component" value="Unassembled WGS sequence"/>
</dbReference>
<evidence type="ECO:0000313" key="4">
    <source>
        <dbReference type="EMBL" id="OME91362.1"/>
    </source>
</evidence>
<dbReference type="GO" id="GO:0003677">
    <property type="term" value="F:DNA binding"/>
    <property type="evidence" value="ECO:0007669"/>
    <property type="project" value="UniProtKB-UniRule"/>
</dbReference>
<accession>A0A1R1AZ64</accession>